<feature type="domain" description="HIT-type" evidence="2">
    <location>
        <begin position="3"/>
        <end position="37"/>
    </location>
</feature>
<evidence type="ECO:0000313" key="4">
    <source>
        <dbReference type="Proteomes" id="UP000007798"/>
    </source>
</evidence>
<evidence type="ECO:0000259" key="2">
    <source>
        <dbReference type="PROSITE" id="PS51083"/>
    </source>
</evidence>
<dbReference type="FunCoup" id="B4N5Y0">
    <property type="interactions" value="960"/>
</dbReference>
<dbReference type="STRING" id="7260.B4N5Y0"/>
<dbReference type="eggNOG" id="KOG2857">
    <property type="taxonomic scope" value="Eukaryota"/>
</dbReference>
<dbReference type="Pfam" id="PF21373">
    <property type="entry name" value="ZNHIT3_C"/>
    <property type="match status" value="1"/>
</dbReference>
<reference evidence="3 4" key="1">
    <citation type="journal article" date="2007" name="Nature">
        <title>Evolution of genes and genomes on the Drosophila phylogeny.</title>
        <authorList>
            <consortium name="Drosophila 12 Genomes Consortium"/>
            <person name="Clark A.G."/>
            <person name="Eisen M.B."/>
            <person name="Smith D.R."/>
            <person name="Bergman C.M."/>
            <person name="Oliver B."/>
            <person name="Markow T.A."/>
            <person name="Kaufman T.C."/>
            <person name="Kellis M."/>
            <person name="Gelbart W."/>
            <person name="Iyer V.N."/>
            <person name="Pollard D.A."/>
            <person name="Sackton T.B."/>
            <person name="Larracuente A.M."/>
            <person name="Singh N.D."/>
            <person name="Abad J.P."/>
            <person name="Abt D.N."/>
            <person name="Adryan B."/>
            <person name="Aguade M."/>
            <person name="Akashi H."/>
            <person name="Anderson W.W."/>
            <person name="Aquadro C.F."/>
            <person name="Ardell D.H."/>
            <person name="Arguello R."/>
            <person name="Artieri C.G."/>
            <person name="Barbash D.A."/>
            <person name="Barker D."/>
            <person name="Barsanti P."/>
            <person name="Batterham P."/>
            <person name="Batzoglou S."/>
            <person name="Begun D."/>
            <person name="Bhutkar A."/>
            <person name="Blanco E."/>
            <person name="Bosak S.A."/>
            <person name="Bradley R.K."/>
            <person name="Brand A.D."/>
            <person name="Brent M.R."/>
            <person name="Brooks A.N."/>
            <person name="Brown R.H."/>
            <person name="Butlin R.K."/>
            <person name="Caggese C."/>
            <person name="Calvi B.R."/>
            <person name="Bernardo de Carvalho A."/>
            <person name="Caspi A."/>
            <person name="Castrezana S."/>
            <person name="Celniker S.E."/>
            <person name="Chang J.L."/>
            <person name="Chapple C."/>
            <person name="Chatterji S."/>
            <person name="Chinwalla A."/>
            <person name="Civetta A."/>
            <person name="Clifton S.W."/>
            <person name="Comeron J.M."/>
            <person name="Costello J.C."/>
            <person name="Coyne J.A."/>
            <person name="Daub J."/>
            <person name="David R.G."/>
            <person name="Delcher A.L."/>
            <person name="Delehaunty K."/>
            <person name="Do C.B."/>
            <person name="Ebling H."/>
            <person name="Edwards K."/>
            <person name="Eickbush T."/>
            <person name="Evans J.D."/>
            <person name="Filipski A."/>
            <person name="Findeiss S."/>
            <person name="Freyhult E."/>
            <person name="Fulton L."/>
            <person name="Fulton R."/>
            <person name="Garcia A.C."/>
            <person name="Gardiner A."/>
            <person name="Garfield D.A."/>
            <person name="Garvin B.E."/>
            <person name="Gibson G."/>
            <person name="Gilbert D."/>
            <person name="Gnerre S."/>
            <person name="Godfrey J."/>
            <person name="Good R."/>
            <person name="Gotea V."/>
            <person name="Gravely B."/>
            <person name="Greenberg A.J."/>
            <person name="Griffiths-Jones S."/>
            <person name="Gross S."/>
            <person name="Guigo R."/>
            <person name="Gustafson E.A."/>
            <person name="Haerty W."/>
            <person name="Hahn M.W."/>
            <person name="Halligan D.L."/>
            <person name="Halpern A.L."/>
            <person name="Halter G.M."/>
            <person name="Han M.V."/>
            <person name="Heger A."/>
            <person name="Hillier L."/>
            <person name="Hinrichs A.S."/>
            <person name="Holmes I."/>
            <person name="Hoskins R.A."/>
            <person name="Hubisz M.J."/>
            <person name="Hultmark D."/>
            <person name="Huntley M.A."/>
            <person name="Jaffe D.B."/>
            <person name="Jagadeeshan S."/>
            <person name="Jeck W.R."/>
            <person name="Johnson J."/>
            <person name="Jones C.D."/>
            <person name="Jordan W.C."/>
            <person name="Karpen G.H."/>
            <person name="Kataoka E."/>
            <person name="Keightley P.D."/>
            <person name="Kheradpour P."/>
            <person name="Kirkness E.F."/>
            <person name="Koerich L.B."/>
            <person name="Kristiansen K."/>
            <person name="Kudrna D."/>
            <person name="Kulathinal R.J."/>
            <person name="Kumar S."/>
            <person name="Kwok R."/>
            <person name="Lander E."/>
            <person name="Langley C.H."/>
            <person name="Lapoint R."/>
            <person name="Lazzaro B.P."/>
            <person name="Lee S.J."/>
            <person name="Levesque L."/>
            <person name="Li R."/>
            <person name="Lin C.F."/>
            <person name="Lin M.F."/>
            <person name="Lindblad-Toh K."/>
            <person name="Llopart A."/>
            <person name="Long M."/>
            <person name="Low L."/>
            <person name="Lozovsky E."/>
            <person name="Lu J."/>
            <person name="Luo M."/>
            <person name="Machado C.A."/>
            <person name="Makalowski W."/>
            <person name="Marzo M."/>
            <person name="Matsuda M."/>
            <person name="Matzkin L."/>
            <person name="McAllister B."/>
            <person name="McBride C.S."/>
            <person name="McKernan B."/>
            <person name="McKernan K."/>
            <person name="Mendez-Lago M."/>
            <person name="Minx P."/>
            <person name="Mollenhauer M.U."/>
            <person name="Montooth K."/>
            <person name="Mount S.M."/>
            <person name="Mu X."/>
            <person name="Myers E."/>
            <person name="Negre B."/>
            <person name="Newfeld S."/>
            <person name="Nielsen R."/>
            <person name="Noor M.A."/>
            <person name="O'Grady P."/>
            <person name="Pachter L."/>
            <person name="Papaceit M."/>
            <person name="Parisi M.J."/>
            <person name="Parisi M."/>
            <person name="Parts L."/>
            <person name="Pedersen J.S."/>
            <person name="Pesole G."/>
            <person name="Phillippy A.M."/>
            <person name="Ponting C.P."/>
            <person name="Pop M."/>
            <person name="Porcelli D."/>
            <person name="Powell J.R."/>
            <person name="Prohaska S."/>
            <person name="Pruitt K."/>
            <person name="Puig M."/>
            <person name="Quesneville H."/>
            <person name="Ram K.R."/>
            <person name="Rand D."/>
            <person name="Rasmussen M.D."/>
            <person name="Reed L.K."/>
            <person name="Reenan R."/>
            <person name="Reily A."/>
            <person name="Remington K.A."/>
            <person name="Rieger T.T."/>
            <person name="Ritchie M.G."/>
            <person name="Robin C."/>
            <person name="Rogers Y.H."/>
            <person name="Rohde C."/>
            <person name="Rozas J."/>
            <person name="Rubenfield M.J."/>
            <person name="Ruiz A."/>
            <person name="Russo S."/>
            <person name="Salzberg S.L."/>
            <person name="Sanchez-Gracia A."/>
            <person name="Saranga D.J."/>
            <person name="Sato H."/>
            <person name="Schaeffer S.W."/>
            <person name="Schatz M.C."/>
            <person name="Schlenke T."/>
            <person name="Schwartz R."/>
            <person name="Segarra C."/>
            <person name="Singh R.S."/>
            <person name="Sirot L."/>
            <person name="Sirota M."/>
            <person name="Sisneros N.B."/>
            <person name="Smith C.D."/>
            <person name="Smith T.F."/>
            <person name="Spieth J."/>
            <person name="Stage D.E."/>
            <person name="Stark A."/>
            <person name="Stephan W."/>
            <person name="Strausberg R.L."/>
            <person name="Strempel S."/>
            <person name="Sturgill D."/>
            <person name="Sutton G."/>
            <person name="Sutton G.G."/>
            <person name="Tao W."/>
            <person name="Teichmann S."/>
            <person name="Tobari Y.N."/>
            <person name="Tomimura Y."/>
            <person name="Tsolas J.M."/>
            <person name="Valente V.L."/>
            <person name="Venter E."/>
            <person name="Venter J.C."/>
            <person name="Vicario S."/>
            <person name="Vieira F.G."/>
            <person name="Vilella A.J."/>
            <person name="Villasante A."/>
            <person name="Walenz B."/>
            <person name="Wang J."/>
            <person name="Wasserman M."/>
            <person name="Watts T."/>
            <person name="Wilson D."/>
            <person name="Wilson R.K."/>
            <person name="Wing R.A."/>
            <person name="Wolfner M.F."/>
            <person name="Wong A."/>
            <person name="Wong G.K."/>
            <person name="Wu C.I."/>
            <person name="Wu G."/>
            <person name="Yamamoto D."/>
            <person name="Yang H.P."/>
            <person name="Yang S.P."/>
            <person name="Yorke J.A."/>
            <person name="Yoshida K."/>
            <person name="Zdobnov E."/>
            <person name="Zhang P."/>
            <person name="Zhang Y."/>
            <person name="Zimin A.V."/>
            <person name="Baldwin J."/>
            <person name="Abdouelleil A."/>
            <person name="Abdulkadir J."/>
            <person name="Abebe A."/>
            <person name="Abera B."/>
            <person name="Abreu J."/>
            <person name="Acer S.C."/>
            <person name="Aftuck L."/>
            <person name="Alexander A."/>
            <person name="An P."/>
            <person name="Anderson E."/>
            <person name="Anderson S."/>
            <person name="Arachi H."/>
            <person name="Azer M."/>
            <person name="Bachantsang P."/>
            <person name="Barry A."/>
            <person name="Bayul T."/>
            <person name="Berlin A."/>
            <person name="Bessette D."/>
            <person name="Bloom T."/>
            <person name="Blye J."/>
            <person name="Boguslavskiy L."/>
            <person name="Bonnet C."/>
            <person name="Boukhgalter B."/>
            <person name="Bourzgui I."/>
            <person name="Brown A."/>
            <person name="Cahill P."/>
            <person name="Channer S."/>
            <person name="Cheshatsang Y."/>
            <person name="Chuda L."/>
            <person name="Citroen M."/>
            <person name="Collymore A."/>
            <person name="Cooke P."/>
            <person name="Costello M."/>
            <person name="D'Aco K."/>
            <person name="Daza R."/>
            <person name="De Haan G."/>
            <person name="DeGray S."/>
            <person name="DeMaso C."/>
            <person name="Dhargay N."/>
            <person name="Dooley K."/>
            <person name="Dooley E."/>
            <person name="Doricent M."/>
            <person name="Dorje P."/>
            <person name="Dorjee K."/>
            <person name="Dupes A."/>
            <person name="Elong R."/>
            <person name="Falk J."/>
            <person name="Farina A."/>
            <person name="Faro S."/>
            <person name="Ferguson D."/>
            <person name="Fisher S."/>
            <person name="Foley C.D."/>
            <person name="Franke A."/>
            <person name="Friedrich D."/>
            <person name="Gadbois L."/>
            <person name="Gearin G."/>
            <person name="Gearin C.R."/>
            <person name="Giannoukos G."/>
            <person name="Goode T."/>
            <person name="Graham J."/>
            <person name="Grandbois E."/>
            <person name="Grewal S."/>
            <person name="Gyaltsen K."/>
            <person name="Hafez N."/>
            <person name="Hagos B."/>
            <person name="Hall J."/>
            <person name="Henson C."/>
            <person name="Hollinger A."/>
            <person name="Honan T."/>
            <person name="Huard M.D."/>
            <person name="Hughes L."/>
            <person name="Hurhula B."/>
            <person name="Husby M.E."/>
            <person name="Kamat A."/>
            <person name="Kanga B."/>
            <person name="Kashin S."/>
            <person name="Khazanovich D."/>
            <person name="Kisner P."/>
            <person name="Lance K."/>
            <person name="Lara M."/>
            <person name="Lee W."/>
            <person name="Lennon N."/>
            <person name="Letendre F."/>
            <person name="LeVine R."/>
            <person name="Lipovsky A."/>
            <person name="Liu X."/>
            <person name="Liu J."/>
            <person name="Liu S."/>
            <person name="Lokyitsang T."/>
            <person name="Lokyitsang Y."/>
            <person name="Lubonja R."/>
            <person name="Lui A."/>
            <person name="MacDonald P."/>
            <person name="Magnisalis V."/>
            <person name="Maru K."/>
            <person name="Matthews C."/>
            <person name="McCusker W."/>
            <person name="McDonough S."/>
            <person name="Mehta T."/>
            <person name="Meldrim J."/>
            <person name="Meneus L."/>
            <person name="Mihai O."/>
            <person name="Mihalev A."/>
            <person name="Mihova T."/>
            <person name="Mittelman R."/>
            <person name="Mlenga V."/>
            <person name="Montmayeur A."/>
            <person name="Mulrain L."/>
            <person name="Navidi A."/>
            <person name="Naylor J."/>
            <person name="Negash T."/>
            <person name="Nguyen T."/>
            <person name="Nguyen N."/>
            <person name="Nicol R."/>
            <person name="Norbu C."/>
            <person name="Norbu N."/>
            <person name="Novod N."/>
            <person name="O'Neill B."/>
            <person name="Osman S."/>
            <person name="Markiewicz E."/>
            <person name="Oyono O.L."/>
            <person name="Patti C."/>
            <person name="Phunkhang P."/>
            <person name="Pierre F."/>
            <person name="Priest M."/>
            <person name="Raghuraman S."/>
            <person name="Rege F."/>
            <person name="Reyes R."/>
            <person name="Rise C."/>
            <person name="Rogov P."/>
            <person name="Ross K."/>
            <person name="Ryan E."/>
            <person name="Settipalli S."/>
            <person name="Shea T."/>
            <person name="Sherpa N."/>
            <person name="Shi L."/>
            <person name="Shih D."/>
            <person name="Sparrow T."/>
            <person name="Spaulding J."/>
            <person name="Stalker J."/>
            <person name="Stange-Thomann N."/>
            <person name="Stavropoulos S."/>
            <person name="Stone C."/>
            <person name="Strader C."/>
            <person name="Tesfaye S."/>
            <person name="Thomson T."/>
            <person name="Thoulutsang Y."/>
            <person name="Thoulutsang D."/>
            <person name="Topham K."/>
            <person name="Topping I."/>
            <person name="Tsamla T."/>
            <person name="Vassiliev H."/>
            <person name="Vo A."/>
            <person name="Wangchuk T."/>
            <person name="Wangdi T."/>
            <person name="Weiand M."/>
            <person name="Wilkinson J."/>
            <person name="Wilson A."/>
            <person name="Yadav S."/>
            <person name="Young G."/>
            <person name="Yu Q."/>
            <person name="Zembek L."/>
            <person name="Zhong D."/>
            <person name="Zimmer A."/>
            <person name="Zwirko Z."/>
            <person name="Jaffe D.B."/>
            <person name="Alvarez P."/>
            <person name="Brockman W."/>
            <person name="Butler J."/>
            <person name="Chin C."/>
            <person name="Gnerre S."/>
            <person name="Grabherr M."/>
            <person name="Kleber M."/>
            <person name="Mauceli E."/>
            <person name="MacCallum I."/>
        </authorList>
    </citation>
    <scope>NUCLEOTIDE SEQUENCE [LARGE SCALE GENOMIC DNA]</scope>
    <source>
        <strain evidence="4">Tucson 14030-0811.24</strain>
    </source>
</reference>
<dbReference type="OrthoDB" id="18412at2759"/>
<dbReference type="Proteomes" id="UP000007798">
    <property type="component" value="Unassembled WGS sequence"/>
</dbReference>
<dbReference type="SUPFAM" id="SSF144232">
    <property type="entry name" value="HIT/MYND zinc finger-like"/>
    <property type="match status" value="1"/>
</dbReference>
<dbReference type="InterPro" id="IPR007529">
    <property type="entry name" value="Znf_HIT"/>
</dbReference>
<keyword evidence="1" id="KW-0862">Zinc</keyword>
<dbReference type="HOGENOM" id="CLU_117355_1_0_1"/>
<dbReference type="GO" id="GO:0008270">
    <property type="term" value="F:zinc ion binding"/>
    <property type="evidence" value="ECO:0007669"/>
    <property type="project" value="UniProtKB-UniRule"/>
</dbReference>
<dbReference type="PROSITE" id="PS51083">
    <property type="entry name" value="ZF_HIT"/>
    <property type="match status" value="1"/>
</dbReference>
<dbReference type="CDD" id="cd23024">
    <property type="entry name" value="zf-HIT_ZNHIT2-3"/>
    <property type="match status" value="1"/>
</dbReference>
<dbReference type="Gene3D" id="3.30.60.190">
    <property type="match status" value="1"/>
</dbReference>
<dbReference type="SMR" id="B4N5Y0"/>
<dbReference type="OMA" id="CNEAQSK"/>
<dbReference type="Pfam" id="PF04438">
    <property type="entry name" value="zf-HIT"/>
    <property type="match status" value="1"/>
</dbReference>
<keyword evidence="4" id="KW-1185">Reference proteome</keyword>
<dbReference type="PhylomeDB" id="B4N5Y0"/>
<evidence type="ECO:0000256" key="1">
    <source>
        <dbReference type="PROSITE-ProRule" id="PRU00453"/>
    </source>
</evidence>
<dbReference type="AlphaFoldDB" id="B4N5Y0"/>
<protein>
    <recommendedName>
        <fullName evidence="2">HIT-type domain-containing protein</fullName>
    </recommendedName>
</protein>
<organism evidence="3 4">
    <name type="scientific">Drosophila willistoni</name>
    <name type="common">Fruit fly</name>
    <dbReference type="NCBI Taxonomy" id="7260"/>
    <lineage>
        <taxon>Eukaryota</taxon>
        <taxon>Metazoa</taxon>
        <taxon>Ecdysozoa</taxon>
        <taxon>Arthropoda</taxon>
        <taxon>Hexapoda</taxon>
        <taxon>Insecta</taxon>
        <taxon>Pterygota</taxon>
        <taxon>Neoptera</taxon>
        <taxon>Endopterygota</taxon>
        <taxon>Diptera</taxon>
        <taxon>Brachycera</taxon>
        <taxon>Muscomorpha</taxon>
        <taxon>Ephydroidea</taxon>
        <taxon>Drosophilidae</taxon>
        <taxon>Drosophila</taxon>
        <taxon>Sophophora</taxon>
    </lineage>
</organism>
<dbReference type="InterPro" id="IPR048371">
    <property type="entry name" value="ZNHIT3_C"/>
</dbReference>
<dbReference type="KEGG" id="dwi:6646159"/>
<keyword evidence="1" id="KW-0863">Zinc-finger</keyword>
<gene>
    <name evidence="3" type="primary">Dwil\GK17963</name>
    <name evidence="3" type="ORF">Dwil_GK17963</name>
</gene>
<dbReference type="InParanoid" id="B4N5Y0"/>
<name>B4N5Y0_DROWI</name>
<accession>B4N5Y0</accession>
<proteinExistence type="predicted"/>
<keyword evidence="1" id="KW-0479">Metal-binding</keyword>
<sequence>MECINCAETTKKYKCSKCSAPYCSVSCYKAHKDSPQCEELVEAAKAKQPQSDRYEEEEPTVYAPFTTDDTVPPEKLQQLEQSESLRELLYNPHLRNLLKQIDVAHNVPLAMTAAMQEPLFVEFANACLHVLEPINEAERAEFELCS</sequence>
<evidence type="ECO:0000313" key="3">
    <source>
        <dbReference type="EMBL" id="EDW79769.1"/>
    </source>
</evidence>
<dbReference type="EMBL" id="CH964154">
    <property type="protein sequence ID" value="EDW79769.1"/>
    <property type="molecule type" value="Genomic_DNA"/>
</dbReference>